<keyword evidence="4" id="KW-1185">Reference proteome</keyword>
<dbReference type="GO" id="GO:0016787">
    <property type="term" value="F:hydrolase activity"/>
    <property type="evidence" value="ECO:0007669"/>
    <property type="project" value="UniProtKB-KW"/>
</dbReference>
<dbReference type="InterPro" id="IPR050261">
    <property type="entry name" value="FrsA_esterase"/>
</dbReference>
<feature type="region of interest" description="Disordered" evidence="1">
    <location>
        <begin position="16"/>
        <end position="40"/>
    </location>
</feature>
<reference evidence="3 4" key="1">
    <citation type="submission" date="2024-04" db="EMBL/GenBank/DDBJ databases">
        <title>Novel species of the genus Ideonella isolated from streams.</title>
        <authorList>
            <person name="Lu H."/>
        </authorList>
    </citation>
    <scope>NUCLEOTIDE SEQUENCE [LARGE SCALE GENOMIC DNA]</scope>
    <source>
        <strain evidence="3 4">BYS139W</strain>
    </source>
</reference>
<dbReference type="PANTHER" id="PTHR22946">
    <property type="entry name" value="DIENELACTONE HYDROLASE DOMAIN-CONTAINING PROTEIN-RELATED"/>
    <property type="match status" value="1"/>
</dbReference>
<dbReference type="Gene3D" id="3.40.50.1820">
    <property type="entry name" value="alpha/beta hydrolase"/>
    <property type="match status" value="1"/>
</dbReference>
<keyword evidence="3" id="KW-0378">Hydrolase</keyword>
<keyword evidence="2" id="KW-0732">Signal</keyword>
<evidence type="ECO:0000256" key="2">
    <source>
        <dbReference type="SAM" id="SignalP"/>
    </source>
</evidence>
<dbReference type="Proteomes" id="UP001368500">
    <property type="component" value="Unassembled WGS sequence"/>
</dbReference>
<dbReference type="RefSeq" id="WP_341373831.1">
    <property type="nucleotide sequence ID" value="NZ_JBBUTF010000006.1"/>
</dbReference>
<feature type="chain" id="PRO_5045058788" evidence="2">
    <location>
        <begin position="18"/>
        <end position="408"/>
    </location>
</feature>
<protein>
    <submittedName>
        <fullName evidence="3">Alpha/beta hydrolase family protein</fullName>
    </submittedName>
</protein>
<accession>A0ABU9BBN6</accession>
<comment type="caution">
    <text evidence="3">The sequence shown here is derived from an EMBL/GenBank/DDBJ whole genome shotgun (WGS) entry which is preliminary data.</text>
</comment>
<dbReference type="PANTHER" id="PTHR22946:SF8">
    <property type="entry name" value="ACETYL XYLAN ESTERASE DOMAIN-CONTAINING PROTEIN"/>
    <property type="match status" value="1"/>
</dbReference>
<name>A0ABU9BBN6_9BURK</name>
<gene>
    <name evidence="3" type="ORF">AACH11_08775</name>
</gene>
<dbReference type="SUPFAM" id="SSF53474">
    <property type="entry name" value="alpha/beta-Hydrolases"/>
    <property type="match status" value="1"/>
</dbReference>
<proteinExistence type="predicted"/>
<dbReference type="Pfam" id="PF12715">
    <property type="entry name" value="Abhydrolase_7"/>
    <property type="match status" value="1"/>
</dbReference>
<dbReference type="InterPro" id="IPR029058">
    <property type="entry name" value="AB_hydrolase_fold"/>
</dbReference>
<dbReference type="InterPro" id="IPR025890">
    <property type="entry name" value="Abhydrolase_bac"/>
</dbReference>
<feature type="signal peptide" evidence="2">
    <location>
        <begin position="1"/>
        <end position="17"/>
    </location>
</feature>
<evidence type="ECO:0000313" key="4">
    <source>
        <dbReference type="Proteomes" id="UP001368500"/>
    </source>
</evidence>
<organism evidence="3 4">
    <name type="scientific">Pseudaquabacterium rugosum</name>
    <dbReference type="NCBI Taxonomy" id="2984194"/>
    <lineage>
        <taxon>Bacteria</taxon>
        <taxon>Pseudomonadati</taxon>
        <taxon>Pseudomonadota</taxon>
        <taxon>Betaproteobacteria</taxon>
        <taxon>Burkholderiales</taxon>
        <taxon>Sphaerotilaceae</taxon>
        <taxon>Pseudaquabacterium</taxon>
    </lineage>
</organism>
<dbReference type="EMBL" id="JBBUTF010000006">
    <property type="protein sequence ID" value="MEK8026053.1"/>
    <property type="molecule type" value="Genomic_DNA"/>
</dbReference>
<evidence type="ECO:0000313" key="3">
    <source>
        <dbReference type="EMBL" id="MEK8026053.1"/>
    </source>
</evidence>
<sequence length="408" mass="43905">MPWVLGASSAATAQATAAPASPAATPASPGSTPAPPTAVNATTTTLSDTAQRTGLTAADNALPVFFEPLRARMRFSHGWREGVSPSDWRSAGRAAARALMLPPDTDAPPWQATVLDAVDRGSYRALRLSLQLTADSRVFALLLEPKARGPHPAALVLHDHGSRFDIGKEKMVEPWGDPAREEAARGWAARYFGGRFPGDELARRGHVVLSVDALGWGDRSVPGFQRESQQALACNLMNLGQSWAGLIAWEDLRAVQFLASLPQVDRRRVAAVGFSMGAFRAWQLAALSDEVTATVACCWMATMQGLMVPGNNQLRGQSAFTMLHPGIGRCLDYPDVAGLAAPRPMLLQAGAQDPLFPPAVVDEAWGRMHRIWQASGAASALATHWWPQGHVFDVARQDQAFDWLQRQG</sequence>
<evidence type="ECO:0000256" key="1">
    <source>
        <dbReference type="SAM" id="MobiDB-lite"/>
    </source>
</evidence>